<protein>
    <submittedName>
        <fullName evidence="2">Uncharacterized protein</fullName>
    </submittedName>
</protein>
<feature type="compositionally biased region" description="Polar residues" evidence="1">
    <location>
        <begin position="75"/>
        <end position="102"/>
    </location>
</feature>
<reference evidence="2" key="1">
    <citation type="submission" date="2022-01" db="EMBL/GenBank/DDBJ databases">
        <title>Comparative genomics reveals a dynamic genome evolution in the ectomycorrhizal milk-cap (Lactarius) mushrooms.</title>
        <authorList>
            <consortium name="DOE Joint Genome Institute"/>
            <person name="Lebreton A."/>
            <person name="Tang N."/>
            <person name="Kuo A."/>
            <person name="LaButti K."/>
            <person name="Drula E."/>
            <person name="Barry K."/>
            <person name="Clum A."/>
            <person name="Lipzen A."/>
            <person name="Mousain D."/>
            <person name="Ng V."/>
            <person name="Wang R."/>
            <person name="Wang X."/>
            <person name="Dai Y."/>
            <person name="Henrissat B."/>
            <person name="Grigoriev I.V."/>
            <person name="Guerin-Laguette A."/>
            <person name="Yu F."/>
            <person name="Martin F.M."/>
        </authorList>
    </citation>
    <scope>NUCLEOTIDE SEQUENCE</scope>
    <source>
        <strain evidence="2">QP</strain>
    </source>
</reference>
<accession>A0AAD4QED1</accession>
<keyword evidence="3" id="KW-1185">Reference proteome</keyword>
<proteinExistence type="predicted"/>
<dbReference type="EMBL" id="JAKELL010000021">
    <property type="protein sequence ID" value="KAH8992645.1"/>
    <property type="molecule type" value="Genomic_DNA"/>
</dbReference>
<sequence>MSLRASRPLSPAVLSTLALPNKRPPTPPVTTPQPLIDLFADTDNNNLLVTYPPLSPTSPLSLLSRIEDDTTLNEGVKTSSALVSTSQSNPPSRDQKPTTTDSAEAPTYDGILQHLKFCYHPQAKEPEFPLLPFNNPTFDATLRPLKKYQPIDMAKTKGL</sequence>
<evidence type="ECO:0000313" key="2">
    <source>
        <dbReference type="EMBL" id="KAH8992645.1"/>
    </source>
</evidence>
<evidence type="ECO:0000313" key="3">
    <source>
        <dbReference type="Proteomes" id="UP001201163"/>
    </source>
</evidence>
<organism evidence="2 3">
    <name type="scientific">Lactarius akahatsu</name>
    <dbReference type="NCBI Taxonomy" id="416441"/>
    <lineage>
        <taxon>Eukaryota</taxon>
        <taxon>Fungi</taxon>
        <taxon>Dikarya</taxon>
        <taxon>Basidiomycota</taxon>
        <taxon>Agaricomycotina</taxon>
        <taxon>Agaricomycetes</taxon>
        <taxon>Russulales</taxon>
        <taxon>Russulaceae</taxon>
        <taxon>Lactarius</taxon>
    </lineage>
</organism>
<comment type="caution">
    <text evidence="2">The sequence shown here is derived from an EMBL/GenBank/DDBJ whole genome shotgun (WGS) entry which is preliminary data.</text>
</comment>
<name>A0AAD4QED1_9AGAM</name>
<feature type="region of interest" description="Disordered" evidence="1">
    <location>
        <begin position="75"/>
        <end position="106"/>
    </location>
</feature>
<dbReference type="AlphaFoldDB" id="A0AAD4QED1"/>
<evidence type="ECO:0000256" key="1">
    <source>
        <dbReference type="SAM" id="MobiDB-lite"/>
    </source>
</evidence>
<dbReference type="Proteomes" id="UP001201163">
    <property type="component" value="Unassembled WGS sequence"/>
</dbReference>
<gene>
    <name evidence="2" type="ORF">EDB92DRAFT_1945074</name>
</gene>